<feature type="compositionally biased region" description="Low complexity" evidence="1">
    <location>
        <begin position="52"/>
        <end position="65"/>
    </location>
</feature>
<protein>
    <submittedName>
        <fullName evidence="2">Uncharacterized protein</fullName>
    </submittedName>
</protein>
<gene>
    <name evidence="2" type="ORF">KFK09_001547</name>
</gene>
<reference evidence="2" key="1">
    <citation type="journal article" date="2022" name="Front. Genet.">
        <title>Chromosome-Scale Assembly of the Dendrobium nobile Genome Provides Insights Into the Molecular Mechanism of the Biosynthesis of the Medicinal Active Ingredient of Dendrobium.</title>
        <authorList>
            <person name="Xu Q."/>
            <person name="Niu S.-C."/>
            <person name="Li K.-L."/>
            <person name="Zheng P.-J."/>
            <person name="Zhang X.-J."/>
            <person name="Jia Y."/>
            <person name="Liu Y."/>
            <person name="Niu Y.-X."/>
            <person name="Yu L.-H."/>
            <person name="Chen D.-F."/>
            <person name="Zhang G.-Q."/>
        </authorList>
    </citation>
    <scope>NUCLEOTIDE SEQUENCE</scope>
    <source>
        <tissue evidence="2">Leaf</tissue>
    </source>
</reference>
<dbReference type="Proteomes" id="UP000829196">
    <property type="component" value="Unassembled WGS sequence"/>
</dbReference>
<dbReference type="AlphaFoldDB" id="A0A8T3CB74"/>
<name>A0A8T3CB74_DENNO</name>
<accession>A0A8T3CB74</accession>
<proteinExistence type="predicted"/>
<feature type="region of interest" description="Disordered" evidence="1">
    <location>
        <begin position="28"/>
        <end position="111"/>
    </location>
</feature>
<keyword evidence="3" id="KW-1185">Reference proteome</keyword>
<sequence>MKTEKGACALTFRFQRVFVVFWHLGRSSSSPINQTEADNHLLFRSQPRSESHSLSTSTSLQPLSPVFHARAKPRPIRPSSANSTRSSVAGELDSHESRISGSLPHLFTESR</sequence>
<dbReference type="EMBL" id="JAGYWB010000002">
    <property type="protein sequence ID" value="KAI0529002.1"/>
    <property type="molecule type" value="Genomic_DNA"/>
</dbReference>
<evidence type="ECO:0000256" key="1">
    <source>
        <dbReference type="SAM" id="MobiDB-lite"/>
    </source>
</evidence>
<organism evidence="2 3">
    <name type="scientific">Dendrobium nobile</name>
    <name type="common">Orchid</name>
    <dbReference type="NCBI Taxonomy" id="94219"/>
    <lineage>
        <taxon>Eukaryota</taxon>
        <taxon>Viridiplantae</taxon>
        <taxon>Streptophyta</taxon>
        <taxon>Embryophyta</taxon>
        <taxon>Tracheophyta</taxon>
        <taxon>Spermatophyta</taxon>
        <taxon>Magnoliopsida</taxon>
        <taxon>Liliopsida</taxon>
        <taxon>Asparagales</taxon>
        <taxon>Orchidaceae</taxon>
        <taxon>Epidendroideae</taxon>
        <taxon>Malaxideae</taxon>
        <taxon>Dendrobiinae</taxon>
        <taxon>Dendrobium</taxon>
    </lineage>
</organism>
<feature type="compositionally biased region" description="Basic and acidic residues" evidence="1">
    <location>
        <begin position="37"/>
        <end position="51"/>
    </location>
</feature>
<evidence type="ECO:0000313" key="3">
    <source>
        <dbReference type="Proteomes" id="UP000829196"/>
    </source>
</evidence>
<comment type="caution">
    <text evidence="2">The sequence shown here is derived from an EMBL/GenBank/DDBJ whole genome shotgun (WGS) entry which is preliminary data.</text>
</comment>
<evidence type="ECO:0000313" key="2">
    <source>
        <dbReference type="EMBL" id="KAI0529002.1"/>
    </source>
</evidence>